<dbReference type="EMBL" id="ACUX02000005">
    <property type="protein sequence ID" value="EEZ61913.1"/>
    <property type="molecule type" value="Genomic_DNA"/>
</dbReference>
<comment type="subunit">
    <text evidence="11">Homotetramer.</text>
</comment>
<comment type="similarity">
    <text evidence="2 11">Belongs to the CTP synthase family.</text>
</comment>
<dbReference type="GO" id="GO:0005524">
    <property type="term" value="F:ATP binding"/>
    <property type="evidence" value="ECO:0007669"/>
    <property type="project" value="UniProtKB-KW"/>
</dbReference>
<dbReference type="UniPathway" id="UPA00159">
    <property type="reaction ID" value="UER00277"/>
</dbReference>
<feature type="binding site" evidence="11">
    <location>
        <begin position="148"/>
        <end position="150"/>
    </location>
    <ligand>
        <name>CTP</name>
        <dbReference type="ChEBI" id="CHEBI:37563"/>
        <note>allosteric inhibitor</note>
    </ligand>
</feature>
<dbReference type="CDD" id="cd01746">
    <property type="entry name" value="GATase1_CTP_Synthase"/>
    <property type="match status" value="1"/>
</dbReference>
<feature type="binding site" evidence="11">
    <location>
        <begin position="188"/>
        <end position="193"/>
    </location>
    <ligand>
        <name>UTP</name>
        <dbReference type="ChEBI" id="CHEBI:46398"/>
    </ligand>
</feature>
<feature type="region of interest" description="Amidoligase domain" evidence="11">
    <location>
        <begin position="1"/>
        <end position="267"/>
    </location>
</feature>
<dbReference type="RefSeq" id="WP_006361804.1">
    <property type="nucleotide sequence ID" value="NZ_GG700630.1"/>
</dbReference>
<evidence type="ECO:0000256" key="11">
    <source>
        <dbReference type="HAMAP-Rule" id="MF_01227"/>
    </source>
</evidence>
<accession>D0WF43</accession>
<dbReference type="CDD" id="cd03113">
    <property type="entry name" value="CTPS_N"/>
    <property type="match status" value="1"/>
</dbReference>
<evidence type="ECO:0000256" key="4">
    <source>
        <dbReference type="ARBA" id="ARBA00022723"/>
    </source>
</evidence>
<dbReference type="HOGENOM" id="CLU_011675_5_0_11"/>
<feature type="binding site" evidence="11">
    <location>
        <position position="224"/>
    </location>
    <ligand>
        <name>CTP</name>
        <dbReference type="ChEBI" id="CHEBI:37563"/>
        <note>allosteric inhibitor</note>
    </ligand>
</feature>
<dbReference type="Gene3D" id="3.40.50.300">
    <property type="entry name" value="P-loop containing nucleotide triphosphate hydrolases"/>
    <property type="match status" value="1"/>
</dbReference>
<comment type="pathway">
    <text evidence="1 11">Pyrimidine metabolism; CTP biosynthesis via de novo pathway; CTP from UDP: step 2/2.</text>
</comment>
<dbReference type="SUPFAM" id="SSF52540">
    <property type="entry name" value="P-loop containing nucleoside triphosphate hydrolases"/>
    <property type="match status" value="1"/>
</dbReference>
<comment type="caution">
    <text evidence="11">Lacks conserved residue(s) required for the propagation of feature annotation.</text>
</comment>
<dbReference type="GO" id="GO:0005829">
    <property type="term" value="C:cytosol"/>
    <property type="evidence" value="ECO:0007669"/>
    <property type="project" value="TreeGrafter"/>
</dbReference>
<dbReference type="InterPro" id="IPR033828">
    <property type="entry name" value="GATase1_CTP_Synthase"/>
</dbReference>
<dbReference type="InterPro" id="IPR029062">
    <property type="entry name" value="Class_I_gatase-like"/>
</dbReference>
<feature type="binding site" evidence="11">
    <location>
        <begin position="382"/>
        <end position="385"/>
    </location>
    <ligand>
        <name>L-glutamine</name>
        <dbReference type="ChEBI" id="CHEBI:58359"/>
    </ligand>
</feature>
<feature type="binding site" evidence="11">
    <location>
        <position position="13"/>
    </location>
    <ligand>
        <name>CTP</name>
        <dbReference type="ChEBI" id="CHEBI:37563"/>
        <note>allosteric inhibitor</note>
    </ligand>
</feature>
<dbReference type="GO" id="GO:0003883">
    <property type="term" value="F:CTP synthase activity"/>
    <property type="evidence" value="ECO:0007669"/>
    <property type="project" value="UniProtKB-UniRule"/>
</dbReference>
<name>D0WF43_SLAES</name>
<dbReference type="InterPro" id="IPR004468">
    <property type="entry name" value="CTP_synthase"/>
</dbReference>
<feature type="active site" description="Nucleophile; for glutamine hydrolysis" evidence="11">
    <location>
        <position position="381"/>
    </location>
</feature>
<dbReference type="GO" id="GO:0097268">
    <property type="term" value="C:cytoophidium"/>
    <property type="evidence" value="ECO:0007669"/>
    <property type="project" value="UniProtKB-ARBA"/>
</dbReference>
<feature type="binding site" evidence="11">
    <location>
        <position position="242"/>
    </location>
    <ligand>
        <name>ATP</name>
        <dbReference type="ChEBI" id="CHEBI:30616"/>
    </ligand>
</feature>
<feature type="domain" description="CTP synthase N-terminal" evidence="13">
    <location>
        <begin position="3"/>
        <end position="267"/>
    </location>
</feature>
<feature type="binding site" evidence="11">
    <location>
        <position position="71"/>
    </location>
    <ligand>
        <name>ATP</name>
        <dbReference type="ChEBI" id="CHEBI:30616"/>
    </ligand>
</feature>
<dbReference type="NCBIfam" id="NF003792">
    <property type="entry name" value="PRK05380.1"/>
    <property type="match status" value="1"/>
</dbReference>
<dbReference type="NCBIfam" id="TIGR00337">
    <property type="entry name" value="PyrG"/>
    <property type="match status" value="1"/>
</dbReference>
<dbReference type="Gene3D" id="3.40.50.880">
    <property type="match status" value="1"/>
</dbReference>
<feature type="binding site" evidence="11">
    <location>
        <position position="224"/>
    </location>
    <ligand>
        <name>UTP</name>
        <dbReference type="ChEBI" id="CHEBI:46398"/>
    </ligand>
</feature>
<dbReference type="GO" id="GO:0042802">
    <property type="term" value="F:identical protein binding"/>
    <property type="evidence" value="ECO:0007669"/>
    <property type="project" value="TreeGrafter"/>
</dbReference>
<feature type="binding site" evidence="11">
    <location>
        <position position="13"/>
    </location>
    <ligand>
        <name>UTP</name>
        <dbReference type="ChEBI" id="CHEBI:46398"/>
    </ligand>
</feature>
<feature type="binding site" evidence="11">
    <location>
        <position position="354"/>
    </location>
    <ligand>
        <name>L-glutamine</name>
        <dbReference type="ChEBI" id="CHEBI:58359"/>
    </ligand>
</feature>
<comment type="caution">
    <text evidence="14">The sequence shown here is derived from an EMBL/GenBank/DDBJ whole genome shotgun (WGS) entry which is preliminary data.</text>
</comment>
<dbReference type="Pfam" id="PF00117">
    <property type="entry name" value="GATase"/>
    <property type="match status" value="1"/>
</dbReference>
<dbReference type="SUPFAM" id="SSF52317">
    <property type="entry name" value="Class I glutamine amidotransferase-like"/>
    <property type="match status" value="1"/>
</dbReference>
<evidence type="ECO:0000259" key="12">
    <source>
        <dbReference type="Pfam" id="PF00117"/>
    </source>
</evidence>
<dbReference type="GO" id="GO:0044210">
    <property type="term" value="P:'de novo' CTP biosynthetic process"/>
    <property type="evidence" value="ECO:0007669"/>
    <property type="project" value="UniProtKB-UniRule"/>
</dbReference>
<dbReference type="OrthoDB" id="9801107at2"/>
<feature type="binding site" evidence="11">
    <location>
        <begin position="188"/>
        <end position="193"/>
    </location>
    <ligand>
        <name>CTP</name>
        <dbReference type="ChEBI" id="CHEBI:37563"/>
        <note>allosteric inhibitor</note>
    </ligand>
</feature>
<comment type="catalytic activity">
    <reaction evidence="11">
        <text>UTP + NH4(+) + ATP = CTP + ADP + phosphate + 2 H(+)</text>
        <dbReference type="Rhea" id="RHEA:16597"/>
        <dbReference type="ChEBI" id="CHEBI:15378"/>
        <dbReference type="ChEBI" id="CHEBI:28938"/>
        <dbReference type="ChEBI" id="CHEBI:30616"/>
        <dbReference type="ChEBI" id="CHEBI:37563"/>
        <dbReference type="ChEBI" id="CHEBI:43474"/>
        <dbReference type="ChEBI" id="CHEBI:46398"/>
        <dbReference type="ChEBI" id="CHEBI:456216"/>
    </reaction>
</comment>
<evidence type="ECO:0000256" key="6">
    <source>
        <dbReference type="ARBA" id="ARBA00022840"/>
    </source>
</evidence>
<dbReference type="Pfam" id="PF06418">
    <property type="entry name" value="CTP_synth_N"/>
    <property type="match status" value="1"/>
</dbReference>
<dbReference type="PANTHER" id="PTHR11550:SF0">
    <property type="entry name" value="CTP SYNTHASE-RELATED"/>
    <property type="match status" value="1"/>
</dbReference>
<reference evidence="14" key="1">
    <citation type="submission" date="2009-10" db="EMBL/GenBank/DDBJ databases">
        <authorList>
            <person name="Weinstock G."/>
            <person name="Sodergren E."/>
            <person name="Clifton S."/>
            <person name="Fulton L."/>
            <person name="Fulton B."/>
            <person name="Courtney L."/>
            <person name="Fronick C."/>
            <person name="Harrison M."/>
            <person name="Strong C."/>
            <person name="Farmer C."/>
            <person name="Delahaunty K."/>
            <person name="Markovic C."/>
            <person name="Hall O."/>
            <person name="Minx P."/>
            <person name="Tomlinson C."/>
            <person name="Mitreva M."/>
            <person name="Nelson J."/>
            <person name="Hou S."/>
            <person name="Wollam A."/>
            <person name="Pepin K.H."/>
            <person name="Johnson M."/>
            <person name="Bhonagiri V."/>
            <person name="Nash W.E."/>
            <person name="Warren W."/>
            <person name="Chinwalla A."/>
            <person name="Mardis E.R."/>
            <person name="Wilson R.K."/>
        </authorList>
    </citation>
    <scope>NUCLEOTIDE SEQUENCE [LARGE SCALE GENOMIC DNA]</scope>
    <source>
        <strain evidence="14">ATCC 700122</strain>
    </source>
</reference>
<comment type="miscellaneous">
    <text evidence="11">CTPSs have evolved a hybrid strategy for distinguishing between UTP and CTP. The overlapping regions of the product feedback inhibitory and substrate sites recognize a common feature in both compounds, the triphosphate moiety. To differentiate isosteric substrate and product pyrimidine rings, an additional pocket far from the expected kinase/ligase catalytic site, specifically recognizes the cytosine and ribose portions of the product inhibitor.</text>
</comment>
<dbReference type="GO" id="GO:0046872">
    <property type="term" value="F:metal ion binding"/>
    <property type="evidence" value="ECO:0007669"/>
    <property type="project" value="UniProtKB-KW"/>
</dbReference>
<feature type="binding site" evidence="11">
    <location>
        <position position="405"/>
    </location>
    <ligand>
        <name>L-glutamine</name>
        <dbReference type="ChEBI" id="CHEBI:58359"/>
    </ligand>
</feature>
<comment type="catalytic activity">
    <reaction evidence="10 11">
        <text>UTP + L-glutamine + ATP + H2O = CTP + L-glutamate + ADP + phosphate + 2 H(+)</text>
        <dbReference type="Rhea" id="RHEA:26426"/>
        <dbReference type="ChEBI" id="CHEBI:15377"/>
        <dbReference type="ChEBI" id="CHEBI:15378"/>
        <dbReference type="ChEBI" id="CHEBI:29985"/>
        <dbReference type="ChEBI" id="CHEBI:30616"/>
        <dbReference type="ChEBI" id="CHEBI:37563"/>
        <dbReference type="ChEBI" id="CHEBI:43474"/>
        <dbReference type="ChEBI" id="CHEBI:46398"/>
        <dbReference type="ChEBI" id="CHEBI:58359"/>
        <dbReference type="ChEBI" id="CHEBI:456216"/>
        <dbReference type="EC" id="6.3.4.2"/>
    </reaction>
</comment>
<keyword evidence="6 11" id="KW-0067">ATP-binding</keyword>
<evidence type="ECO:0000256" key="1">
    <source>
        <dbReference type="ARBA" id="ARBA00005171"/>
    </source>
</evidence>
<feature type="binding site" evidence="11">
    <location>
        <begin position="14"/>
        <end position="19"/>
    </location>
    <ligand>
        <name>ATP</name>
        <dbReference type="ChEBI" id="CHEBI:30616"/>
    </ligand>
</feature>
<organism evidence="14 15">
    <name type="scientific">Slackia exigua (strain ATCC 700122 / DSM 15923 / CIP 105133 / JCM 11022 / KCTC 5966 / S-7)</name>
    <dbReference type="NCBI Taxonomy" id="649764"/>
    <lineage>
        <taxon>Bacteria</taxon>
        <taxon>Bacillati</taxon>
        <taxon>Actinomycetota</taxon>
        <taxon>Coriobacteriia</taxon>
        <taxon>Eggerthellales</taxon>
        <taxon>Eggerthellaceae</taxon>
        <taxon>Slackia</taxon>
    </lineage>
</organism>
<dbReference type="HAMAP" id="MF_01227">
    <property type="entry name" value="PyrG"/>
    <property type="match status" value="1"/>
</dbReference>
<comment type="activity regulation">
    <text evidence="11">Allosterically activated by GTP, when glutamine is the substrate; GTP has no effect on the reaction when ammonia is the substrate. The allosteric effector GTP functions by stabilizing the protein conformation that binds the tetrahedral intermediate(s) formed during glutamine hydrolysis. Inhibited by the product CTP, via allosteric rather than competitive inhibition.</text>
</comment>
<evidence type="ECO:0000256" key="9">
    <source>
        <dbReference type="ARBA" id="ARBA00022975"/>
    </source>
</evidence>
<evidence type="ECO:0000256" key="5">
    <source>
        <dbReference type="ARBA" id="ARBA00022741"/>
    </source>
</evidence>
<dbReference type="GeneID" id="85007170"/>
<proteinExistence type="inferred from homology"/>
<dbReference type="Proteomes" id="UP000006001">
    <property type="component" value="Unassembled WGS sequence"/>
</dbReference>
<feature type="domain" description="Glutamine amidotransferase" evidence="12">
    <location>
        <begin position="302"/>
        <end position="526"/>
    </location>
</feature>
<sequence>MAKHIFVTGGVVSSLGKGITAASLGHLLKARGYRVTMQKMDPYLNVDPGTMSPFQHGEVFVTDDGQETDLDLGHYERFIDESLTRDSNFTQGSIYQSLIAKERRGDFLGGTVQVIPHVTNAIKERLRRIADQSGADIVISEIGGTIGDIESQPFIEAARQFKKEMPTGDVVFAHVTLVPYIAAAHEVKTKPTQHSVKELRSLGVQPDFIVCRSDHDIPSDVRDKIALFCDVAPTDVFSCIDASSIYAVPLALHDQEFDVRVLARLGLEAHAIDLTPLSLFLEAQRSCEKDVAIAVVGKYVSLPDAYLSITEALKHAGVADGTRVDVRFVDAEQVDGDSADRLLSDCDGILVPGGFGHRAFEGKIAAITYAREHGVPFFGICLGLQAAVCEFARNVAGLAGATSSEFDTSAAHQVISIMPDQLDVVDKGATMRLGAYPCKLVEGTRAREAYGSEIVYERHRHRFEVSNAYRDRLKDAGLVISGVSPDDRLVEMIELPDHPWFVASQAHPEFKSRPTRPHPLFASFVAASLAYREAR</sequence>
<keyword evidence="4 11" id="KW-0479">Metal-binding</keyword>
<dbReference type="PROSITE" id="PS51273">
    <property type="entry name" value="GATASE_TYPE_1"/>
    <property type="match status" value="1"/>
</dbReference>
<dbReference type="EC" id="6.3.4.2" evidence="11"/>
<dbReference type="InterPro" id="IPR027417">
    <property type="entry name" value="P-loop_NTPase"/>
</dbReference>
<dbReference type="GO" id="GO:0019856">
    <property type="term" value="P:pyrimidine nucleobase biosynthetic process"/>
    <property type="evidence" value="ECO:0007669"/>
    <property type="project" value="TreeGrafter"/>
</dbReference>
<dbReference type="STRING" id="649764.HMPREF0762_00550"/>
<comment type="function">
    <text evidence="11">Catalyzes the ATP-dependent amination of UTP to CTP with either L-glutamine or ammonia as the source of nitrogen. Regulates intracellular CTP levels through interactions with the four ribonucleotide triphosphates.</text>
</comment>
<dbReference type="PANTHER" id="PTHR11550">
    <property type="entry name" value="CTP SYNTHASE"/>
    <property type="match status" value="1"/>
</dbReference>
<dbReference type="GO" id="GO:0004359">
    <property type="term" value="F:glutaminase activity"/>
    <property type="evidence" value="ECO:0007669"/>
    <property type="project" value="RHEA"/>
</dbReference>
<evidence type="ECO:0000256" key="3">
    <source>
        <dbReference type="ARBA" id="ARBA00022598"/>
    </source>
</evidence>
<dbReference type="InterPro" id="IPR017456">
    <property type="entry name" value="CTP_synthase_N"/>
</dbReference>
<evidence type="ECO:0000259" key="13">
    <source>
        <dbReference type="Pfam" id="PF06418"/>
    </source>
</evidence>
<evidence type="ECO:0000313" key="14">
    <source>
        <dbReference type="EMBL" id="EEZ61913.1"/>
    </source>
</evidence>
<evidence type="ECO:0000256" key="7">
    <source>
        <dbReference type="ARBA" id="ARBA00022842"/>
    </source>
</evidence>
<keyword evidence="9 11" id="KW-0665">Pyrimidine biosynthesis</keyword>
<dbReference type="FunFam" id="3.40.50.880:FF:000002">
    <property type="entry name" value="CTP synthase"/>
    <property type="match status" value="1"/>
</dbReference>
<dbReference type="AlphaFoldDB" id="D0WF43"/>
<keyword evidence="3 11" id="KW-0436">Ligase</keyword>
<protein>
    <recommendedName>
        <fullName evidence="11">CTP synthase</fullName>
        <ecNumber evidence="11">6.3.4.2</ecNumber>
    </recommendedName>
    <alternativeName>
        <fullName evidence="11">Cytidine 5'-triphosphate synthase</fullName>
    </alternativeName>
    <alternativeName>
        <fullName evidence="11">Cytidine triphosphate synthetase</fullName>
        <shortName evidence="11">CTP synthetase</shortName>
        <shortName evidence="11">CTPS</shortName>
    </alternativeName>
    <alternativeName>
        <fullName evidence="11">UTP--ammonia ligase</fullName>
    </alternativeName>
</protein>
<keyword evidence="8 11" id="KW-0315">Glutamine amidotransferase</keyword>
<feature type="binding site" evidence="11">
    <location>
        <position position="71"/>
    </location>
    <ligand>
        <name>Mg(2+)</name>
        <dbReference type="ChEBI" id="CHEBI:18420"/>
    </ligand>
</feature>
<keyword evidence="5 11" id="KW-0547">Nucleotide-binding</keyword>
<feature type="active site" evidence="11">
    <location>
        <position position="507"/>
    </location>
</feature>
<keyword evidence="15" id="KW-1185">Reference proteome</keyword>
<dbReference type="InterPro" id="IPR017926">
    <property type="entry name" value="GATASE"/>
</dbReference>
<dbReference type="eggNOG" id="COG0504">
    <property type="taxonomic scope" value="Bacteria"/>
</dbReference>
<evidence type="ECO:0000256" key="10">
    <source>
        <dbReference type="ARBA" id="ARBA00047781"/>
    </source>
</evidence>
<keyword evidence="7 11" id="KW-0460">Magnesium</keyword>
<evidence type="ECO:0000256" key="2">
    <source>
        <dbReference type="ARBA" id="ARBA00007533"/>
    </source>
</evidence>
<gene>
    <name evidence="11 14" type="primary">pyrG</name>
    <name evidence="14" type="ORF">HMPREF0762_00550</name>
</gene>
<feature type="binding site" evidence="11">
    <location>
        <position position="462"/>
    </location>
    <ligand>
        <name>L-glutamine</name>
        <dbReference type="ChEBI" id="CHEBI:58359"/>
    </ligand>
</feature>
<feature type="binding site" evidence="11">
    <location>
        <position position="141"/>
    </location>
    <ligand>
        <name>Mg(2+)</name>
        <dbReference type="ChEBI" id="CHEBI:18420"/>
    </ligand>
</feature>
<comment type="catalytic activity">
    <reaction evidence="11">
        <text>L-glutamine + H2O = L-glutamate + NH4(+)</text>
        <dbReference type="Rhea" id="RHEA:15889"/>
        <dbReference type="ChEBI" id="CHEBI:15377"/>
        <dbReference type="ChEBI" id="CHEBI:28938"/>
        <dbReference type="ChEBI" id="CHEBI:29985"/>
        <dbReference type="ChEBI" id="CHEBI:58359"/>
    </reaction>
</comment>
<feature type="active site" evidence="11">
    <location>
        <position position="509"/>
    </location>
</feature>
<evidence type="ECO:0000313" key="15">
    <source>
        <dbReference type="Proteomes" id="UP000006001"/>
    </source>
</evidence>
<dbReference type="FunFam" id="3.40.50.300:FF:000009">
    <property type="entry name" value="CTP synthase"/>
    <property type="match status" value="1"/>
</dbReference>
<evidence type="ECO:0000256" key="8">
    <source>
        <dbReference type="ARBA" id="ARBA00022962"/>
    </source>
</evidence>